<dbReference type="PROSITE" id="PS00108">
    <property type="entry name" value="PROTEIN_KINASE_ST"/>
    <property type="match status" value="1"/>
</dbReference>
<feature type="region of interest" description="Disordered" evidence="4">
    <location>
        <begin position="477"/>
        <end position="500"/>
    </location>
</feature>
<organism evidence="6 7">
    <name type="scientific">Oryzias latipes</name>
    <name type="common">Japanese rice fish</name>
    <name type="synonym">Japanese killifish</name>
    <dbReference type="NCBI Taxonomy" id="8090"/>
    <lineage>
        <taxon>Eukaryota</taxon>
        <taxon>Metazoa</taxon>
        <taxon>Chordata</taxon>
        <taxon>Craniata</taxon>
        <taxon>Vertebrata</taxon>
        <taxon>Euteleostomi</taxon>
        <taxon>Actinopterygii</taxon>
        <taxon>Neopterygii</taxon>
        <taxon>Teleostei</taxon>
        <taxon>Neoteleostei</taxon>
        <taxon>Acanthomorphata</taxon>
        <taxon>Ovalentaria</taxon>
        <taxon>Atherinomorphae</taxon>
        <taxon>Beloniformes</taxon>
        <taxon>Adrianichthyidae</taxon>
        <taxon>Oryziinae</taxon>
        <taxon>Oryzias</taxon>
    </lineage>
</organism>
<dbReference type="InterPro" id="IPR011009">
    <property type="entry name" value="Kinase-like_dom_sf"/>
</dbReference>
<evidence type="ECO:0000256" key="4">
    <source>
        <dbReference type="SAM" id="MobiDB-lite"/>
    </source>
</evidence>
<feature type="compositionally biased region" description="Pro residues" evidence="4">
    <location>
        <begin position="99"/>
        <end position="121"/>
    </location>
</feature>
<feature type="region of interest" description="Disordered" evidence="4">
    <location>
        <begin position="96"/>
        <end position="137"/>
    </location>
</feature>
<protein>
    <recommendedName>
        <fullName evidence="5">Protein kinase domain-containing protein</fullName>
    </recommendedName>
</protein>
<name>A0A3P9K2J1_ORYLA</name>
<dbReference type="Gene3D" id="3.30.200.20">
    <property type="entry name" value="Phosphorylase Kinase, domain 1"/>
    <property type="match status" value="1"/>
</dbReference>
<dbReference type="Proteomes" id="UP000265180">
    <property type="component" value="Chromosome 7"/>
</dbReference>
<evidence type="ECO:0000313" key="6">
    <source>
        <dbReference type="Ensembl" id="ENSORLP00020002606.1"/>
    </source>
</evidence>
<reference evidence="6 7" key="2">
    <citation type="submission" date="2017-04" db="EMBL/GenBank/DDBJ databases">
        <title>CpG methylation of centromeres and impact of large insertions on vertebrate speciation.</title>
        <authorList>
            <person name="Ichikawa K."/>
            <person name="Yoshimura J."/>
            <person name="Morishita S."/>
        </authorList>
    </citation>
    <scope>NUCLEOTIDE SEQUENCE</scope>
    <source>
        <strain evidence="6 7">HNI</strain>
    </source>
</reference>
<evidence type="ECO:0000259" key="5">
    <source>
        <dbReference type="PROSITE" id="PS50011"/>
    </source>
</evidence>
<feature type="region of interest" description="Disordered" evidence="4">
    <location>
        <begin position="512"/>
        <end position="657"/>
    </location>
</feature>
<dbReference type="Gene3D" id="1.10.510.10">
    <property type="entry name" value="Transferase(Phosphotransferase) domain 1"/>
    <property type="match status" value="1"/>
</dbReference>
<dbReference type="InterPro" id="IPR017441">
    <property type="entry name" value="Protein_kinase_ATP_BS"/>
</dbReference>
<sequence>MSGGSLRGEFLHKLSSSVLWEFCRLMDGLSDLDWTRFASAVLKDQNDVRLCERVLRRTDKVMNQWGNRNGRVGELIDLLDALQLFKQRDFILSRMTEVNPPPPLPPPPPLHQPVPPGPLPPAADLSPAPLPGPAPPPCDLLSKVQAQEVQRSDVVPPPPSLAPCSTSAVMCWPYEEVYAGTRGFSSALQVGEGGFGVVYRACLKNVDCAVKRLRQDGGMDWTQLRRSFQTEVEKLSKFRHPNIVDLLGFSEGGGSMCLIYSFMENRSLEDQLHSGGVLTWSQRVSIVEGAAAALQFLHCPPPGQEPLIHGDVKSSNILLDRHLEAKLSDFGLARYVPPALPSCSTTQTVSVGKTATVRGTLAYLPDEYVRKGELCTAVDVYSFGVVLLEVLTGRPALEKDQKTRDRYLKDLVVEVEEGPAAWRRQLDRRLVTGGAAEPVGFQEVVALACRCLNQQRKRRPPMTEGFDCLKRIHNMVRKAAPSSSSSQPDPHLRPPCSPDHVDVLTYQLSQLGPLEHSYPPSSSSSSSSSFSPHPLHSSSLPPLSSIAGPCETDESRGFSQYDLRPQSRCDCRSQSPSSTNPAPPSSQPPPPIKHKSPFQISSTGDCPRPSTPTRSSSGPDSGAVPAGLEGFSPVGSLHAPPLGPSNGSAAGAQMWEAKSECSSASVLMNSSKRRLLEKTQQYMEGQIRTPELLSSQNLYEACGSADPGEPEESDELDYLQHS</sequence>
<dbReference type="Ensembl" id="ENSORLT00020011028.1">
    <property type="protein sequence ID" value="ENSORLP00020002606.1"/>
    <property type="gene ID" value="ENSORLG00020003365.1"/>
</dbReference>
<dbReference type="SUPFAM" id="SSF56112">
    <property type="entry name" value="Protein kinase-like (PK-like)"/>
    <property type="match status" value="1"/>
</dbReference>
<dbReference type="GO" id="GO:0005524">
    <property type="term" value="F:ATP binding"/>
    <property type="evidence" value="ECO:0007669"/>
    <property type="project" value="UniProtKB-UniRule"/>
</dbReference>
<dbReference type="GO" id="GO:0045087">
    <property type="term" value="P:innate immune response"/>
    <property type="evidence" value="ECO:0007669"/>
    <property type="project" value="UniProtKB-ARBA"/>
</dbReference>
<reference evidence="6" key="4">
    <citation type="submission" date="2025-09" db="UniProtKB">
        <authorList>
            <consortium name="Ensembl"/>
        </authorList>
    </citation>
    <scope>IDENTIFICATION</scope>
    <source>
        <strain evidence="6">HNI</strain>
    </source>
</reference>
<dbReference type="PROSITE" id="PS50011">
    <property type="entry name" value="PROTEIN_KINASE_DOM"/>
    <property type="match status" value="1"/>
</dbReference>
<evidence type="ECO:0000313" key="7">
    <source>
        <dbReference type="Proteomes" id="UP000265180"/>
    </source>
</evidence>
<dbReference type="Pfam" id="PF00531">
    <property type="entry name" value="Death"/>
    <property type="match status" value="1"/>
</dbReference>
<feature type="domain" description="Protein kinase" evidence="5">
    <location>
        <begin position="184"/>
        <end position="476"/>
    </location>
</feature>
<reference key="1">
    <citation type="journal article" date="2007" name="Nature">
        <title>The medaka draft genome and insights into vertebrate genome evolution.</title>
        <authorList>
            <person name="Kasahara M."/>
            <person name="Naruse K."/>
            <person name="Sasaki S."/>
            <person name="Nakatani Y."/>
            <person name="Qu W."/>
            <person name="Ahsan B."/>
            <person name="Yamada T."/>
            <person name="Nagayasu Y."/>
            <person name="Doi K."/>
            <person name="Kasai Y."/>
            <person name="Jindo T."/>
            <person name="Kobayashi D."/>
            <person name="Shimada A."/>
            <person name="Toyoda A."/>
            <person name="Kuroki Y."/>
            <person name="Fujiyama A."/>
            <person name="Sasaki T."/>
            <person name="Shimizu A."/>
            <person name="Asakawa S."/>
            <person name="Shimizu N."/>
            <person name="Hashimoto S."/>
            <person name="Yang J."/>
            <person name="Lee Y."/>
            <person name="Matsushima K."/>
            <person name="Sugano S."/>
            <person name="Sakaizumi M."/>
            <person name="Narita T."/>
            <person name="Ohishi K."/>
            <person name="Haga S."/>
            <person name="Ohta F."/>
            <person name="Nomoto H."/>
            <person name="Nogata K."/>
            <person name="Morishita T."/>
            <person name="Endo T."/>
            <person name="Shin-I T."/>
            <person name="Takeda H."/>
            <person name="Morishita S."/>
            <person name="Kohara Y."/>
        </authorList>
    </citation>
    <scope>NUCLEOTIDE SEQUENCE [LARGE SCALE GENOMIC DNA]</scope>
    <source>
        <strain>Hd-rR</strain>
    </source>
</reference>
<feature type="region of interest" description="Disordered" evidence="4">
    <location>
        <begin position="701"/>
        <end position="722"/>
    </location>
</feature>
<dbReference type="GO" id="GO:0071345">
    <property type="term" value="P:cellular response to cytokine stimulus"/>
    <property type="evidence" value="ECO:0007669"/>
    <property type="project" value="UniProtKB-ARBA"/>
</dbReference>
<reference evidence="6" key="3">
    <citation type="submission" date="2025-08" db="UniProtKB">
        <authorList>
            <consortium name="Ensembl"/>
        </authorList>
    </citation>
    <scope>IDENTIFICATION</scope>
    <source>
        <strain evidence="6">HNI</strain>
    </source>
</reference>
<evidence type="ECO:0000256" key="2">
    <source>
        <dbReference type="ARBA" id="ARBA00022840"/>
    </source>
</evidence>
<dbReference type="InterPro" id="IPR000488">
    <property type="entry name" value="Death_dom"/>
</dbReference>
<evidence type="ECO:0000256" key="3">
    <source>
        <dbReference type="PROSITE-ProRule" id="PRU10141"/>
    </source>
</evidence>
<proteinExistence type="predicted"/>
<evidence type="ECO:0000256" key="1">
    <source>
        <dbReference type="ARBA" id="ARBA00022741"/>
    </source>
</evidence>
<feature type="compositionally biased region" description="Low complexity" evidence="4">
    <location>
        <begin position="607"/>
        <end position="622"/>
    </location>
</feature>
<feature type="compositionally biased region" description="Low complexity" evidence="4">
    <location>
        <begin position="516"/>
        <end position="545"/>
    </location>
</feature>
<feature type="binding site" evidence="3">
    <location>
        <position position="211"/>
    </location>
    <ligand>
        <name>ATP</name>
        <dbReference type="ChEBI" id="CHEBI:30616"/>
    </ligand>
</feature>
<dbReference type="InterPro" id="IPR000719">
    <property type="entry name" value="Prot_kinase_dom"/>
</dbReference>
<dbReference type="InterPro" id="IPR008271">
    <property type="entry name" value="Ser/Thr_kinase_AS"/>
</dbReference>
<dbReference type="PANTHER" id="PTHR27001:SF929">
    <property type="entry name" value="INTERLEUKIN 1 RECEPTOR-ASSOCIATED KINASE 1"/>
    <property type="match status" value="1"/>
</dbReference>
<keyword evidence="2 3" id="KW-0067">ATP-binding</keyword>
<dbReference type="PANTHER" id="PTHR27001">
    <property type="entry name" value="OS01G0253100 PROTEIN"/>
    <property type="match status" value="1"/>
</dbReference>
<dbReference type="GO" id="GO:0007165">
    <property type="term" value="P:signal transduction"/>
    <property type="evidence" value="ECO:0007669"/>
    <property type="project" value="InterPro"/>
</dbReference>
<dbReference type="SMART" id="SM00220">
    <property type="entry name" value="S_TKc"/>
    <property type="match status" value="1"/>
</dbReference>
<dbReference type="SUPFAM" id="SSF47986">
    <property type="entry name" value="DEATH domain"/>
    <property type="match status" value="1"/>
</dbReference>
<dbReference type="AlphaFoldDB" id="A0A3P9K2J1"/>
<keyword evidence="1 3" id="KW-0547">Nucleotide-binding</keyword>
<dbReference type="Gene3D" id="1.10.533.10">
    <property type="entry name" value="Death Domain, Fas"/>
    <property type="match status" value="1"/>
</dbReference>
<feature type="compositionally biased region" description="Pro residues" evidence="4">
    <location>
        <begin position="128"/>
        <end position="137"/>
    </location>
</feature>
<dbReference type="InterPro" id="IPR011029">
    <property type="entry name" value="DEATH-like_dom_sf"/>
</dbReference>
<feature type="compositionally biased region" description="Pro residues" evidence="4">
    <location>
        <begin position="581"/>
        <end position="591"/>
    </location>
</feature>
<dbReference type="PROSITE" id="PS00107">
    <property type="entry name" value="PROTEIN_KINASE_ATP"/>
    <property type="match status" value="1"/>
</dbReference>
<accession>A0A3P9K2J1</accession>
<dbReference type="GO" id="GO:0004672">
    <property type="term" value="F:protein kinase activity"/>
    <property type="evidence" value="ECO:0007669"/>
    <property type="project" value="InterPro"/>
</dbReference>
<dbReference type="Pfam" id="PF00069">
    <property type="entry name" value="Pkinase"/>
    <property type="match status" value="1"/>
</dbReference>
<feature type="compositionally biased region" description="Acidic residues" evidence="4">
    <location>
        <begin position="708"/>
        <end position="722"/>
    </location>
</feature>